<evidence type="ECO:0000313" key="2">
    <source>
        <dbReference type="Proteomes" id="UP001164929"/>
    </source>
</evidence>
<accession>A0AAD6PZB1</accession>
<dbReference type="Proteomes" id="UP001164929">
    <property type="component" value="Chromosome 14"/>
</dbReference>
<gene>
    <name evidence="1" type="ORF">NC653_033459</name>
</gene>
<sequence length="72" mass="8085">MASLARVSSKWDPIIYWPDVVVGIKVTPTSGFFTLKSWQGLHAYSCVDLQGRTRQQQEICLAEPIHVCSSTF</sequence>
<comment type="caution">
    <text evidence="1">The sequence shown here is derived from an EMBL/GenBank/DDBJ whole genome shotgun (WGS) entry which is preliminary data.</text>
</comment>
<dbReference type="AlphaFoldDB" id="A0AAD6PZB1"/>
<name>A0AAD6PZB1_9ROSI</name>
<keyword evidence="2" id="KW-1185">Reference proteome</keyword>
<organism evidence="1 2">
    <name type="scientific">Populus alba x Populus x berolinensis</name>
    <dbReference type="NCBI Taxonomy" id="444605"/>
    <lineage>
        <taxon>Eukaryota</taxon>
        <taxon>Viridiplantae</taxon>
        <taxon>Streptophyta</taxon>
        <taxon>Embryophyta</taxon>
        <taxon>Tracheophyta</taxon>
        <taxon>Spermatophyta</taxon>
        <taxon>Magnoliopsida</taxon>
        <taxon>eudicotyledons</taxon>
        <taxon>Gunneridae</taxon>
        <taxon>Pentapetalae</taxon>
        <taxon>rosids</taxon>
        <taxon>fabids</taxon>
        <taxon>Malpighiales</taxon>
        <taxon>Salicaceae</taxon>
        <taxon>Saliceae</taxon>
        <taxon>Populus</taxon>
    </lineage>
</organism>
<proteinExistence type="predicted"/>
<evidence type="ECO:0000313" key="1">
    <source>
        <dbReference type="EMBL" id="KAJ6973131.1"/>
    </source>
</evidence>
<reference evidence="1" key="1">
    <citation type="journal article" date="2023" name="Mol. Ecol. Resour.">
        <title>Chromosome-level genome assembly of a triploid poplar Populus alba 'Berolinensis'.</title>
        <authorList>
            <person name="Chen S."/>
            <person name="Yu Y."/>
            <person name="Wang X."/>
            <person name="Wang S."/>
            <person name="Zhang T."/>
            <person name="Zhou Y."/>
            <person name="He R."/>
            <person name="Meng N."/>
            <person name="Wang Y."/>
            <person name="Liu W."/>
            <person name="Liu Z."/>
            <person name="Liu J."/>
            <person name="Guo Q."/>
            <person name="Huang H."/>
            <person name="Sederoff R.R."/>
            <person name="Wang G."/>
            <person name="Qu G."/>
            <person name="Chen S."/>
        </authorList>
    </citation>
    <scope>NUCLEOTIDE SEQUENCE</scope>
    <source>
        <strain evidence="1">SC-2020</strain>
    </source>
</reference>
<protein>
    <submittedName>
        <fullName evidence="1">Uncharacterized protein</fullName>
    </submittedName>
</protein>
<dbReference type="EMBL" id="JAQIZT010000014">
    <property type="protein sequence ID" value="KAJ6973131.1"/>
    <property type="molecule type" value="Genomic_DNA"/>
</dbReference>